<sequence length="133" mass="15040">MSETKFKNLLRFCLFDDSGSRAARLKSDRLAAFRDFWAMFQTNLKNLYKPSAFLTVDEQLVATSGRSKLRQYMPCNLENMATYFVTYFVTTYTVRKVIESMGGETSAKRSAAGKNEKSALKGASFVGKKVTKK</sequence>
<organism evidence="2 3">
    <name type="scientific">Trichinella papuae</name>
    <dbReference type="NCBI Taxonomy" id="268474"/>
    <lineage>
        <taxon>Eukaryota</taxon>
        <taxon>Metazoa</taxon>
        <taxon>Ecdysozoa</taxon>
        <taxon>Nematoda</taxon>
        <taxon>Enoplea</taxon>
        <taxon>Dorylaimia</taxon>
        <taxon>Trichinellida</taxon>
        <taxon>Trichinellidae</taxon>
        <taxon>Trichinella</taxon>
    </lineage>
</organism>
<reference evidence="2 3" key="1">
    <citation type="submission" date="2015-01" db="EMBL/GenBank/DDBJ databases">
        <title>Evolution of Trichinella species and genotypes.</title>
        <authorList>
            <person name="Korhonen P.K."/>
            <person name="Edoardo P."/>
            <person name="Giuseppe L.R."/>
            <person name="Gasser R.B."/>
        </authorList>
    </citation>
    <scope>NUCLEOTIDE SEQUENCE [LARGE SCALE GENOMIC DNA]</scope>
    <source>
        <strain evidence="2">ISS1980</strain>
    </source>
</reference>
<evidence type="ECO:0000313" key="3">
    <source>
        <dbReference type="Proteomes" id="UP000054843"/>
    </source>
</evidence>
<accession>A0A0V1MCL7</accession>
<feature type="domain" description="PiggyBac transposable element-derived protein" evidence="1">
    <location>
        <begin position="1"/>
        <end position="108"/>
    </location>
</feature>
<gene>
    <name evidence="2" type="ORF">T10_1910</name>
</gene>
<dbReference type="AlphaFoldDB" id="A0A0V1MCL7"/>
<protein>
    <recommendedName>
        <fullName evidence="1">PiggyBac transposable element-derived protein domain-containing protein</fullName>
    </recommendedName>
</protein>
<evidence type="ECO:0000259" key="1">
    <source>
        <dbReference type="Pfam" id="PF13843"/>
    </source>
</evidence>
<evidence type="ECO:0000313" key="2">
    <source>
        <dbReference type="EMBL" id="KRZ69659.1"/>
    </source>
</evidence>
<name>A0A0V1MCL7_9BILA</name>
<dbReference type="PANTHER" id="PTHR46599">
    <property type="entry name" value="PIGGYBAC TRANSPOSABLE ELEMENT-DERIVED PROTEIN 4"/>
    <property type="match status" value="1"/>
</dbReference>
<dbReference type="EMBL" id="JYDO01000131">
    <property type="protein sequence ID" value="KRZ69659.1"/>
    <property type="molecule type" value="Genomic_DNA"/>
</dbReference>
<dbReference type="STRING" id="268474.A0A0V1MCL7"/>
<keyword evidence="3" id="KW-1185">Reference proteome</keyword>
<proteinExistence type="predicted"/>
<comment type="caution">
    <text evidence="2">The sequence shown here is derived from an EMBL/GenBank/DDBJ whole genome shotgun (WGS) entry which is preliminary data.</text>
</comment>
<dbReference type="PANTHER" id="PTHR46599:SF6">
    <property type="entry name" value="DUAL SPECIFICITY PHOSPHATASE 26"/>
    <property type="match status" value="1"/>
</dbReference>
<dbReference type="InterPro" id="IPR029526">
    <property type="entry name" value="PGBD"/>
</dbReference>
<dbReference type="Pfam" id="PF13843">
    <property type="entry name" value="DDE_Tnp_1_7"/>
    <property type="match status" value="1"/>
</dbReference>
<dbReference type="Proteomes" id="UP000054843">
    <property type="component" value="Unassembled WGS sequence"/>
</dbReference>